<keyword evidence="3" id="KW-1185">Reference proteome</keyword>
<dbReference type="Pfam" id="PF20149">
    <property type="entry name" value="DUF6532"/>
    <property type="match status" value="1"/>
</dbReference>
<evidence type="ECO:0000313" key="2">
    <source>
        <dbReference type="EMBL" id="KAF7341519.1"/>
    </source>
</evidence>
<evidence type="ECO:0000259" key="1">
    <source>
        <dbReference type="Pfam" id="PF20149"/>
    </source>
</evidence>
<name>A0A8H6XIY4_9AGAR</name>
<dbReference type="InterPro" id="IPR045341">
    <property type="entry name" value="DUF6532"/>
</dbReference>
<evidence type="ECO:0000313" key="3">
    <source>
        <dbReference type="Proteomes" id="UP000620124"/>
    </source>
</evidence>
<reference evidence="2" key="1">
    <citation type="submission" date="2020-05" db="EMBL/GenBank/DDBJ databases">
        <title>Mycena genomes resolve the evolution of fungal bioluminescence.</title>
        <authorList>
            <person name="Tsai I.J."/>
        </authorList>
    </citation>
    <scope>NUCLEOTIDE SEQUENCE</scope>
    <source>
        <strain evidence="2">CCC161011</strain>
    </source>
</reference>
<comment type="caution">
    <text evidence="2">The sequence shown here is derived from an EMBL/GenBank/DDBJ whole genome shotgun (WGS) entry which is preliminary data.</text>
</comment>
<dbReference type="OrthoDB" id="3122508at2759"/>
<dbReference type="Proteomes" id="UP000620124">
    <property type="component" value="Unassembled WGS sequence"/>
</dbReference>
<feature type="domain" description="DUF6532" evidence="1">
    <location>
        <begin position="35"/>
        <end position="77"/>
    </location>
</feature>
<gene>
    <name evidence="2" type="ORF">MVEN_01889400</name>
</gene>
<protein>
    <recommendedName>
        <fullName evidence="1">DUF6532 domain-containing protein</fullName>
    </recommendedName>
</protein>
<proteinExistence type="predicted"/>
<organism evidence="2 3">
    <name type="scientific">Mycena venus</name>
    <dbReference type="NCBI Taxonomy" id="2733690"/>
    <lineage>
        <taxon>Eukaryota</taxon>
        <taxon>Fungi</taxon>
        <taxon>Dikarya</taxon>
        <taxon>Basidiomycota</taxon>
        <taxon>Agaricomycotina</taxon>
        <taxon>Agaricomycetes</taxon>
        <taxon>Agaricomycetidae</taxon>
        <taxon>Agaricales</taxon>
        <taxon>Marasmiineae</taxon>
        <taxon>Mycenaceae</taxon>
        <taxon>Mycena</taxon>
    </lineage>
</organism>
<sequence length="120" mass="13437">MPGYIDGIFCSPSTMSTSRGNTKHRAVNIVMMMCNRMVVISATAVYASLPELRMTGEHQLMAFTEDAFEDIYHIHLQPYKERVCRVLYMFFADVMTTARAVQMASGSLATRISLVDANSD</sequence>
<dbReference type="AlphaFoldDB" id="A0A8H6XIY4"/>
<dbReference type="EMBL" id="JACAZI010000018">
    <property type="protein sequence ID" value="KAF7341519.1"/>
    <property type="molecule type" value="Genomic_DNA"/>
</dbReference>
<accession>A0A8H6XIY4</accession>